<dbReference type="AlphaFoldDB" id="A0A815VDV1"/>
<feature type="region of interest" description="Disordered" evidence="1">
    <location>
        <begin position="1"/>
        <end position="50"/>
    </location>
</feature>
<feature type="non-terminal residue" evidence="2">
    <location>
        <position position="1"/>
    </location>
</feature>
<name>A0A815VDV1_ADIRI</name>
<dbReference type="EMBL" id="CAJNOR010004813">
    <property type="protein sequence ID" value="CAF1528864.1"/>
    <property type="molecule type" value="Genomic_DNA"/>
</dbReference>
<gene>
    <name evidence="2" type="ORF">XAT740_LOCUS41311</name>
</gene>
<evidence type="ECO:0000256" key="1">
    <source>
        <dbReference type="SAM" id="MobiDB-lite"/>
    </source>
</evidence>
<keyword evidence="3" id="KW-1185">Reference proteome</keyword>
<evidence type="ECO:0000313" key="2">
    <source>
        <dbReference type="EMBL" id="CAF1528864.1"/>
    </source>
</evidence>
<protein>
    <submittedName>
        <fullName evidence="2">Uncharacterized protein</fullName>
    </submittedName>
</protein>
<dbReference type="Proteomes" id="UP000663828">
    <property type="component" value="Unassembled WGS sequence"/>
</dbReference>
<organism evidence="2 3">
    <name type="scientific">Adineta ricciae</name>
    <name type="common">Rotifer</name>
    <dbReference type="NCBI Taxonomy" id="249248"/>
    <lineage>
        <taxon>Eukaryota</taxon>
        <taxon>Metazoa</taxon>
        <taxon>Spiralia</taxon>
        <taxon>Gnathifera</taxon>
        <taxon>Rotifera</taxon>
        <taxon>Eurotatoria</taxon>
        <taxon>Bdelloidea</taxon>
        <taxon>Adinetida</taxon>
        <taxon>Adinetidae</taxon>
        <taxon>Adineta</taxon>
    </lineage>
</organism>
<proteinExistence type="predicted"/>
<feature type="compositionally biased region" description="Basic and acidic residues" evidence="1">
    <location>
        <begin position="25"/>
        <end position="39"/>
    </location>
</feature>
<sequence>MGSTQVNKSDAGSDRIPGNGIALESDSKNPKIHVSDPRPSESNTIPTPGFHRIRRIPVGFDKILYWVRWEP</sequence>
<reference evidence="2" key="1">
    <citation type="submission" date="2021-02" db="EMBL/GenBank/DDBJ databases">
        <authorList>
            <person name="Nowell W R."/>
        </authorList>
    </citation>
    <scope>NUCLEOTIDE SEQUENCE</scope>
</reference>
<accession>A0A815VDV1</accession>
<comment type="caution">
    <text evidence="2">The sequence shown here is derived from an EMBL/GenBank/DDBJ whole genome shotgun (WGS) entry which is preliminary data.</text>
</comment>
<feature type="compositionally biased region" description="Polar residues" evidence="1">
    <location>
        <begin position="1"/>
        <end position="10"/>
    </location>
</feature>
<evidence type="ECO:0000313" key="3">
    <source>
        <dbReference type="Proteomes" id="UP000663828"/>
    </source>
</evidence>